<evidence type="ECO:0000256" key="5">
    <source>
        <dbReference type="ARBA" id="ARBA00022824"/>
    </source>
</evidence>
<keyword evidence="6" id="KW-1133">Transmembrane helix</keyword>
<keyword evidence="5" id="KW-0256">Endoplasmic reticulum</keyword>
<organism evidence="8 9">
    <name type="scientific">Phrynosoma platyrhinos</name>
    <name type="common">Desert horned lizard</name>
    <dbReference type="NCBI Taxonomy" id="52577"/>
    <lineage>
        <taxon>Eukaryota</taxon>
        <taxon>Metazoa</taxon>
        <taxon>Chordata</taxon>
        <taxon>Craniata</taxon>
        <taxon>Vertebrata</taxon>
        <taxon>Euteleostomi</taxon>
        <taxon>Lepidosauria</taxon>
        <taxon>Squamata</taxon>
        <taxon>Bifurcata</taxon>
        <taxon>Unidentata</taxon>
        <taxon>Episquamata</taxon>
        <taxon>Toxicofera</taxon>
        <taxon>Iguania</taxon>
        <taxon>Phrynosomatidae</taxon>
        <taxon>Phrynosomatinae</taxon>
        <taxon>Phrynosoma</taxon>
    </lineage>
</organism>
<evidence type="ECO:0000256" key="1">
    <source>
        <dbReference type="ARBA" id="ARBA00004477"/>
    </source>
</evidence>
<dbReference type="Proteomes" id="UP000826234">
    <property type="component" value="Unassembled WGS sequence"/>
</dbReference>
<dbReference type="Pfam" id="PF03901">
    <property type="entry name" value="Glyco_transf_22"/>
    <property type="match status" value="1"/>
</dbReference>
<evidence type="ECO:0000256" key="6">
    <source>
        <dbReference type="ARBA" id="ARBA00022989"/>
    </source>
</evidence>
<evidence type="ECO:0000313" key="9">
    <source>
        <dbReference type="Proteomes" id="UP000826234"/>
    </source>
</evidence>
<proteinExistence type="predicted"/>
<evidence type="ECO:0000313" key="8">
    <source>
        <dbReference type="EMBL" id="KAH0619761.1"/>
    </source>
</evidence>
<name>A0ABQ7SR40_PHRPL</name>
<gene>
    <name evidence="8" type="ORF">JD844_014018</name>
</gene>
<evidence type="ECO:0000256" key="7">
    <source>
        <dbReference type="ARBA" id="ARBA00023136"/>
    </source>
</evidence>
<reference evidence="8 9" key="1">
    <citation type="journal article" date="2022" name="Gigascience">
        <title>A chromosome-level genome assembly and annotation of the desert horned lizard, Phrynosoma platyrhinos, provides insight into chromosomal rearrangements among reptiles.</title>
        <authorList>
            <person name="Koochekian N."/>
            <person name="Ascanio A."/>
            <person name="Farleigh K."/>
            <person name="Card D.C."/>
            <person name="Schield D.R."/>
            <person name="Castoe T.A."/>
            <person name="Jezkova T."/>
        </authorList>
    </citation>
    <scope>NUCLEOTIDE SEQUENCE [LARGE SCALE GENOMIC DNA]</scope>
    <source>
        <strain evidence="8">NK-2021</strain>
    </source>
</reference>
<keyword evidence="9" id="KW-1185">Reference proteome</keyword>
<evidence type="ECO:0000256" key="2">
    <source>
        <dbReference type="ARBA" id="ARBA00022676"/>
    </source>
</evidence>
<comment type="subcellular location">
    <subcellularLocation>
        <location evidence="1">Endoplasmic reticulum membrane</location>
        <topology evidence="1">Multi-pass membrane protein</topology>
    </subcellularLocation>
</comment>
<keyword evidence="2" id="KW-0328">Glycosyltransferase</keyword>
<accession>A0ABQ7SR40</accession>
<protein>
    <submittedName>
        <fullName evidence="8">Uncharacterized protein</fullName>
    </submittedName>
</protein>
<dbReference type="EMBL" id="JAIPUX010003439">
    <property type="protein sequence ID" value="KAH0619761.1"/>
    <property type="molecule type" value="Genomic_DNA"/>
</dbReference>
<keyword evidence="3" id="KW-0808">Transferase</keyword>
<evidence type="ECO:0000256" key="3">
    <source>
        <dbReference type="ARBA" id="ARBA00022679"/>
    </source>
</evidence>
<dbReference type="InterPro" id="IPR005599">
    <property type="entry name" value="GPI_mannosylTrfase"/>
</dbReference>
<keyword evidence="7" id="KW-0472">Membrane</keyword>
<evidence type="ECO:0000256" key="4">
    <source>
        <dbReference type="ARBA" id="ARBA00022692"/>
    </source>
</evidence>
<sequence length="105" mass="11337">MMGPPLAGEALKAAPPQAWRLEGISVETGRSQTSPVTSVLEALLNAANYGFLTWEWAEGLRSHVYPLLFASIYKGLYLLREDNVQLLVSGDPAARLGGPECLQVP</sequence>
<keyword evidence="4" id="KW-0812">Transmembrane</keyword>
<comment type="caution">
    <text evidence="8">The sequence shown here is derived from an EMBL/GenBank/DDBJ whole genome shotgun (WGS) entry which is preliminary data.</text>
</comment>